<dbReference type="Proteomes" id="UP001518925">
    <property type="component" value="Unassembled WGS sequence"/>
</dbReference>
<reference evidence="1 2" key="1">
    <citation type="submission" date="2021-02" db="EMBL/GenBank/DDBJ databases">
        <title>Bacillus sp. RD4P76, an endophyte from a halophyte.</title>
        <authorList>
            <person name="Sun J.-Q."/>
        </authorList>
    </citation>
    <scope>NUCLEOTIDE SEQUENCE [LARGE SCALE GENOMIC DNA]</scope>
    <source>
        <strain evidence="1 2">RD4P76</strain>
    </source>
</reference>
<sequence length="61" mass="7508">MKRKRHRNYMYEVEVKDSNEDQEFALELFEMIEDAAHFGPNKKINTFDELLQWNEQLDEDE</sequence>
<evidence type="ECO:0000313" key="2">
    <source>
        <dbReference type="Proteomes" id="UP001518925"/>
    </source>
</evidence>
<keyword evidence="2" id="KW-1185">Reference proteome</keyword>
<evidence type="ECO:0000313" key="1">
    <source>
        <dbReference type="EMBL" id="MBM6618845.1"/>
    </source>
</evidence>
<dbReference type="RefSeq" id="WP_204204188.1">
    <property type="nucleotide sequence ID" value="NZ_JAFELM010000035.1"/>
</dbReference>
<protein>
    <submittedName>
        <fullName evidence="1">Uncharacterized protein</fullName>
    </submittedName>
</protein>
<organism evidence="1 2">
    <name type="scientific">Bacillus suaedaesalsae</name>
    <dbReference type="NCBI Taxonomy" id="2810349"/>
    <lineage>
        <taxon>Bacteria</taxon>
        <taxon>Bacillati</taxon>
        <taxon>Bacillota</taxon>
        <taxon>Bacilli</taxon>
        <taxon>Bacillales</taxon>
        <taxon>Bacillaceae</taxon>
        <taxon>Bacillus</taxon>
    </lineage>
</organism>
<dbReference type="EMBL" id="JAFELM010000035">
    <property type="protein sequence ID" value="MBM6618845.1"/>
    <property type="molecule type" value="Genomic_DNA"/>
</dbReference>
<gene>
    <name evidence="1" type="ORF">JR050_14340</name>
</gene>
<name>A0ABS2DK19_9BACI</name>
<accession>A0ABS2DK19</accession>
<comment type="caution">
    <text evidence="1">The sequence shown here is derived from an EMBL/GenBank/DDBJ whole genome shotgun (WGS) entry which is preliminary data.</text>
</comment>
<proteinExistence type="predicted"/>